<dbReference type="EMBL" id="FWEV01000295">
    <property type="protein sequence ID" value="SLM31975.1"/>
    <property type="molecule type" value="Genomic_DNA"/>
</dbReference>
<gene>
    <name evidence="1" type="ORF">MTBBW1_520002</name>
</gene>
<evidence type="ECO:0000313" key="2">
    <source>
        <dbReference type="Proteomes" id="UP000191931"/>
    </source>
</evidence>
<name>A0A1W1HHS7_9BACT</name>
<evidence type="ECO:0000313" key="1">
    <source>
        <dbReference type="EMBL" id="SLM31975.1"/>
    </source>
</evidence>
<sequence>MSVAFFDHSVGQTSAPDYISMAGEGENNAKRVHSKDLKDSHIWTTALKPDLYARPMS</sequence>
<dbReference type="AlphaFoldDB" id="A0A1W1HHS7"/>
<protein>
    <submittedName>
        <fullName evidence="1">Uncharacterized protein</fullName>
    </submittedName>
</protein>
<dbReference type="Proteomes" id="UP000191931">
    <property type="component" value="Unassembled WGS sequence"/>
</dbReference>
<reference evidence="1 2" key="1">
    <citation type="submission" date="2017-03" db="EMBL/GenBank/DDBJ databases">
        <authorList>
            <person name="Afonso C.L."/>
            <person name="Miller P.J."/>
            <person name="Scott M.A."/>
            <person name="Spackman E."/>
            <person name="Goraichik I."/>
            <person name="Dimitrov K.M."/>
            <person name="Suarez D.L."/>
            <person name="Swayne D.E."/>
        </authorList>
    </citation>
    <scope>NUCLEOTIDE SEQUENCE [LARGE SCALE GENOMIC DNA]</scope>
    <source>
        <strain evidence="1">PRJEB14757</strain>
    </source>
</reference>
<organism evidence="1 2">
    <name type="scientific">Desulfamplus magnetovallimortis</name>
    <dbReference type="NCBI Taxonomy" id="1246637"/>
    <lineage>
        <taxon>Bacteria</taxon>
        <taxon>Pseudomonadati</taxon>
        <taxon>Thermodesulfobacteriota</taxon>
        <taxon>Desulfobacteria</taxon>
        <taxon>Desulfobacterales</taxon>
        <taxon>Desulfobacteraceae</taxon>
        <taxon>Desulfamplus</taxon>
    </lineage>
</organism>
<keyword evidence="2" id="KW-1185">Reference proteome</keyword>
<proteinExistence type="predicted"/>
<accession>A0A1W1HHS7</accession>